<keyword evidence="1" id="KW-0812">Transmembrane</keyword>
<feature type="transmembrane region" description="Helical" evidence="1">
    <location>
        <begin position="44"/>
        <end position="64"/>
    </location>
</feature>
<keyword evidence="1" id="KW-0472">Membrane</keyword>
<evidence type="ECO:0008006" key="4">
    <source>
        <dbReference type="Google" id="ProtNLM"/>
    </source>
</evidence>
<protein>
    <recommendedName>
        <fullName evidence="4">Transmembrane protein</fullName>
    </recommendedName>
</protein>
<feature type="transmembrane region" description="Helical" evidence="1">
    <location>
        <begin position="12"/>
        <end position="32"/>
    </location>
</feature>
<organism evidence="2 3">
    <name type="scientific">Hibiscus sabdariffa</name>
    <name type="common">roselle</name>
    <dbReference type="NCBI Taxonomy" id="183260"/>
    <lineage>
        <taxon>Eukaryota</taxon>
        <taxon>Viridiplantae</taxon>
        <taxon>Streptophyta</taxon>
        <taxon>Embryophyta</taxon>
        <taxon>Tracheophyta</taxon>
        <taxon>Spermatophyta</taxon>
        <taxon>Magnoliopsida</taxon>
        <taxon>eudicotyledons</taxon>
        <taxon>Gunneridae</taxon>
        <taxon>Pentapetalae</taxon>
        <taxon>rosids</taxon>
        <taxon>malvids</taxon>
        <taxon>Malvales</taxon>
        <taxon>Malvaceae</taxon>
        <taxon>Malvoideae</taxon>
        <taxon>Hibiscus</taxon>
    </lineage>
</organism>
<proteinExistence type="predicted"/>
<comment type="caution">
    <text evidence="2">The sequence shown here is derived from an EMBL/GenBank/DDBJ whole genome shotgun (WGS) entry which is preliminary data.</text>
</comment>
<accession>A0ABR2P6I4</accession>
<keyword evidence="1" id="KW-1133">Transmembrane helix</keyword>
<evidence type="ECO:0000313" key="2">
    <source>
        <dbReference type="EMBL" id="KAK8984059.1"/>
    </source>
</evidence>
<dbReference type="PANTHER" id="PTHR33306:SF1">
    <property type="entry name" value="EXPRESSED PROTEIN"/>
    <property type="match status" value="1"/>
</dbReference>
<feature type="transmembrane region" description="Helical" evidence="1">
    <location>
        <begin position="84"/>
        <end position="107"/>
    </location>
</feature>
<name>A0ABR2P6I4_9ROSI</name>
<dbReference type="Proteomes" id="UP001396334">
    <property type="component" value="Unassembled WGS sequence"/>
</dbReference>
<gene>
    <name evidence="2" type="ORF">V6N11_029388</name>
</gene>
<keyword evidence="3" id="KW-1185">Reference proteome</keyword>
<dbReference type="PANTHER" id="PTHR33306">
    <property type="entry name" value="EXPRESSED PROTEIN-RELATED-RELATED"/>
    <property type="match status" value="1"/>
</dbReference>
<sequence>MLQERQGGGAPHGVILAVVVFVVVLAPFLTGDQGEAITEAISELLTPLGLLLLPVILLLAIQFLSSDRGSVISAVFSTGEPDTIHRLSGSPVGVGLFLLLVLLLLYYRVSIFGGGGDESDE</sequence>
<evidence type="ECO:0000313" key="3">
    <source>
        <dbReference type="Proteomes" id="UP001396334"/>
    </source>
</evidence>
<reference evidence="2 3" key="1">
    <citation type="journal article" date="2024" name="G3 (Bethesda)">
        <title>Genome assembly of Hibiscus sabdariffa L. provides insights into metabolisms of medicinal natural products.</title>
        <authorList>
            <person name="Kim T."/>
        </authorList>
    </citation>
    <scope>NUCLEOTIDE SEQUENCE [LARGE SCALE GENOMIC DNA]</scope>
    <source>
        <strain evidence="2">TK-2024</strain>
        <tissue evidence="2">Old leaves</tissue>
    </source>
</reference>
<dbReference type="EMBL" id="JBBPBN010000078">
    <property type="protein sequence ID" value="KAK8984059.1"/>
    <property type="molecule type" value="Genomic_DNA"/>
</dbReference>
<evidence type="ECO:0000256" key="1">
    <source>
        <dbReference type="SAM" id="Phobius"/>
    </source>
</evidence>